<feature type="compositionally biased region" description="Basic residues" evidence="1">
    <location>
        <begin position="165"/>
        <end position="176"/>
    </location>
</feature>
<gene>
    <name evidence="2" type="ORF">HMPREF2130_01765</name>
</gene>
<protein>
    <submittedName>
        <fullName evidence="2">Uncharacterized protein</fullName>
    </submittedName>
</protein>
<dbReference type="Proteomes" id="UP000029629">
    <property type="component" value="Unassembled WGS sequence"/>
</dbReference>
<dbReference type="OrthoDB" id="10001373at2"/>
<organism evidence="2 3">
    <name type="scientific">Oligella urethralis DNF00040</name>
    <dbReference type="NCBI Taxonomy" id="1401065"/>
    <lineage>
        <taxon>Bacteria</taxon>
        <taxon>Pseudomonadati</taxon>
        <taxon>Pseudomonadota</taxon>
        <taxon>Betaproteobacteria</taxon>
        <taxon>Burkholderiales</taxon>
        <taxon>Alcaligenaceae</taxon>
        <taxon>Oligella</taxon>
    </lineage>
</organism>
<proteinExistence type="predicted"/>
<accession>A0A095ZAV0</accession>
<feature type="region of interest" description="Disordered" evidence="1">
    <location>
        <begin position="152"/>
        <end position="176"/>
    </location>
</feature>
<name>A0A095ZAV0_9BURK</name>
<reference evidence="2 3" key="1">
    <citation type="submission" date="2014-07" db="EMBL/GenBank/DDBJ databases">
        <authorList>
            <person name="McCorrison J."/>
            <person name="Sanka R."/>
            <person name="Torralba M."/>
            <person name="Gillis M."/>
            <person name="Haft D.H."/>
            <person name="Methe B."/>
            <person name="Sutton G."/>
            <person name="Nelson K.E."/>
        </authorList>
    </citation>
    <scope>NUCLEOTIDE SEQUENCE [LARGE SCALE GENOMIC DNA]</scope>
    <source>
        <strain evidence="2 3">DNF00040</strain>
    </source>
</reference>
<evidence type="ECO:0000313" key="2">
    <source>
        <dbReference type="EMBL" id="KGF31895.1"/>
    </source>
</evidence>
<comment type="caution">
    <text evidence="2">The sequence shown here is derived from an EMBL/GenBank/DDBJ whole genome shotgun (WGS) entry which is preliminary data.</text>
</comment>
<evidence type="ECO:0000256" key="1">
    <source>
        <dbReference type="SAM" id="MobiDB-lite"/>
    </source>
</evidence>
<dbReference type="AlphaFoldDB" id="A0A095ZAV0"/>
<dbReference type="RefSeq" id="WP_036557491.1">
    <property type="nucleotide sequence ID" value="NZ_JRNI01000009.1"/>
</dbReference>
<dbReference type="EMBL" id="JRNI01000009">
    <property type="protein sequence ID" value="KGF31895.1"/>
    <property type="molecule type" value="Genomic_DNA"/>
</dbReference>
<evidence type="ECO:0000313" key="3">
    <source>
        <dbReference type="Proteomes" id="UP000029629"/>
    </source>
</evidence>
<dbReference type="eggNOG" id="ENOG50301EF">
    <property type="taxonomic scope" value="Bacteria"/>
</dbReference>
<sequence>MTNQVKKSQQPDKRKALLMAKIYAERELIGLQGQRLIYDVKPSTIKNNLFEGAVERFDQSRSASRLFAYVDRHPAISWAVAQLLRQGVKRTRSSLWRPLAFGLAAWFVNSRKRAIRREAARKTPLTGPRVRAHSMPLKAEDEALYLGAAERAVQGTRPDSPAQRQRVRRRLLRRRS</sequence>
<keyword evidence="3" id="KW-1185">Reference proteome</keyword>